<gene>
    <name evidence="4" type="ORF">DYP60_00725</name>
</gene>
<dbReference type="GO" id="GO:0009982">
    <property type="term" value="F:pseudouridine synthase activity"/>
    <property type="evidence" value="ECO:0007669"/>
    <property type="project" value="InterPro"/>
</dbReference>
<dbReference type="EMBL" id="QUWK01000001">
    <property type="protein sequence ID" value="RFU96129.1"/>
    <property type="molecule type" value="Genomic_DNA"/>
</dbReference>
<comment type="caution">
    <text evidence="4">The sequence shown here is derived from an EMBL/GenBank/DDBJ whole genome shotgun (WGS) entry which is preliminary data.</text>
</comment>
<evidence type="ECO:0000259" key="3">
    <source>
        <dbReference type="Pfam" id="PF00849"/>
    </source>
</evidence>
<dbReference type="SUPFAM" id="SSF55120">
    <property type="entry name" value="Pseudouridine synthase"/>
    <property type="match status" value="1"/>
</dbReference>
<dbReference type="CDD" id="cd02869">
    <property type="entry name" value="PseudoU_synth_RluA_like"/>
    <property type="match status" value="1"/>
</dbReference>
<dbReference type="GO" id="GO:0001522">
    <property type="term" value="P:pseudouridine synthesis"/>
    <property type="evidence" value="ECO:0007669"/>
    <property type="project" value="InterPro"/>
</dbReference>
<sequence>MEQLEGRILYEDNHLIVVNKRGGELVQGDKTGDRTLADLVKEYLKVTYNKKGNVYLGIPHRLDRPTSGLVIFAKTEKALVRMNELFKGNTVKKTYWAIVDKVPNETEGTLLHYIIRDTKANKSVALPVEKQKGKLAKLDYRLIAASKTYYLLEVQLHTGRHHQIRAQFAAIGLHIKGDLKYGFPRSNPDGGICLHARSISFVHPVRKEELTIVADPPQDTLWDAFLSQL</sequence>
<reference evidence="4 5" key="2">
    <citation type="submission" date="2018-09" db="EMBL/GenBank/DDBJ databases">
        <title>Genome of Sphaerochaeta halotolerans strain 4-11.</title>
        <authorList>
            <person name="Nazina T.N."/>
            <person name="Sokolova D.S."/>
        </authorList>
    </citation>
    <scope>NUCLEOTIDE SEQUENCE [LARGE SCALE GENOMIC DNA]</scope>
    <source>
        <strain evidence="4 5">4-11</strain>
    </source>
</reference>
<dbReference type="AlphaFoldDB" id="A0A372MK35"/>
<dbReference type="Pfam" id="PF00849">
    <property type="entry name" value="PseudoU_synth_2"/>
    <property type="match status" value="1"/>
</dbReference>
<dbReference type="InterPro" id="IPR006145">
    <property type="entry name" value="PsdUridine_synth_RsuA/RluA"/>
</dbReference>
<dbReference type="InterPro" id="IPR020103">
    <property type="entry name" value="PsdUridine_synth_cat_dom_sf"/>
</dbReference>
<dbReference type="InterPro" id="IPR050188">
    <property type="entry name" value="RluA_PseudoU_synthase"/>
</dbReference>
<reference evidence="5" key="1">
    <citation type="submission" date="2018-08" db="EMBL/GenBank/DDBJ databases">
        <authorList>
            <person name="Grouzdev D.S."/>
            <person name="Krutkina M.S."/>
        </authorList>
    </citation>
    <scope>NUCLEOTIDE SEQUENCE [LARGE SCALE GENOMIC DNA]</scope>
    <source>
        <strain evidence="5">4-11</strain>
    </source>
</reference>
<organism evidence="4 5">
    <name type="scientific">Sphaerochaeta halotolerans</name>
    <dbReference type="NCBI Taxonomy" id="2293840"/>
    <lineage>
        <taxon>Bacteria</taxon>
        <taxon>Pseudomonadati</taxon>
        <taxon>Spirochaetota</taxon>
        <taxon>Spirochaetia</taxon>
        <taxon>Spirochaetales</taxon>
        <taxon>Sphaerochaetaceae</taxon>
        <taxon>Sphaerochaeta</taxon>
    </lineage>
</organism>
<name>A0A372MK35_9SPIR</name>
<comment type="similarity">
    <text evidence="1">Belongs to the pseudouridine synthase RluA family.</text>
</comment>
<accession>A0A372MK35</accession>
<keyword evidence="2" id="KW-0413">Isomerase</keyword>
<dbReference type="GO" id="GO:0006396">
    <property type="term" value="P:RNA processing"/>
    <property type="evidence" value="ECO:0007669"/>
    <property type="project" value="UniProtKB-ARBA"/>
</dbReference>
<evidence type="ECO:0000256" key="2">
    <source>
        <dbReference type="ARBA" id="ARBA00023235"/>
    </source>
</evidence>
<dbReference type="GO" id="GO:0140098">
    <property type="term" value="F:catalytic activity, acting on RNA"/>
    <property type="evidence" value="ECO:0007669"/>
    <property type="project" value="UniProtKB-ARBA"/>
</dbReference>
<keyword evidence="5" id="KW-1185">Reference proteome</keyword>
<dbReference type="PANTHER" id="PTHR21600">
    <property type="entry name" value="MITOCHONDRIAL RNA PSEUDOURIDINE SYNTHASE"/>
    <property type="match status" value="1"/>
</dbReference>
<dbReference type="PANTHER" id="PTHR21600:SF83">
    <property type="entry name" value="PSEUDOURIDYLATE SYNTHASE RPUSD4, MITOCHONDRIAL"/>
    <property type="match status" value="1"/>
</dbReference>
<dbReference type="GO" id="GO:0003723">
    <property type="term" value="F:RNA binding"/>
    <property type="evidence" value="ECO:0007669"/>
    <property type="project" value="InterPro"/>
</dbReference>
<feature type="domain" description="Pseudouridine synthase RsuA/RluA-like" evidence="3">
    <location>
        <begin position="14"/>
        <end position="170"/>
    </location>
</feature>
<dbReference type="Gene3D" id="3.30.2350.10">
    <property type="entry name" value="Pseudouridine synthase"/>
    <property type="match status" value="1"/>
</dbReference>
<evidence type="ECO:0000256" key="1">
    <source>
        <dbReference type="ARBA" id="ARBA00010876"/>
    </source>
</evidence>
<dbReference type="OrthoDB" id="305739at2"/>
<protein>
    <submittedName>
        <fullName evidence="4">RNA pseudouridine synthase</fullName>
    </submittedName>
</protein>
<dbReference type="Proteomes" id="UP000264002">
    <property type="component" value="Unassembled WGS sequence"/>
</dbReference>
<dbReference type="RefSeq" id="WP_117328949.1">
    <property type="nucleotide sequence ID" value="NZ_QUWK01000001.1"/>
</dbReference>
<proteinExistence type="inferred from homology"/>
<evidence type="ECO:0000313" key="4">
    <source>
        <dbReference type="EMBL" id="RFU96129.1"/>
    </source>
</evidence>
<evidence type="ECO:0000313" key="5">
    <source>
        <dbReference type="Proteomes" id="UP000264002"/>
    </source>
</evidence>